<reference evidence="2" key="1">
    <citation type="journal article" date="2023" name="Plant J.">
        <title>The genome of the king protea, Protea cynaroides.</title>
        <authorList>
            <person name="Chang J."/>
            <person name="Duong T.A."/>
            <person name="Schoeman C."/>
            <person name="Ma X."/>
            <person name="Roodt D."/>
            <person name="Barker N."/>
            <person name="Li Z."/>
            <person name="Van de Peer Y."/>
            <person name="Mizrachi E."/>
        </authorList>
    </citation>
    <scope>NUCLEOTIDE SEQUENCE</scope>
    <source>
        <tissue evidence="2">Young leaves</tissue>
    </source>
</reference>
<protein>
    <submittedName>
        <fullName evidence="2">Uncharacterized protein</fullName>
    </submittedName>
</protein>
<evidence type="ECO:0000313" key="2">
    <source>
        <dbReference type="EMBL" id="KAJ4977936.1"/>
    </source>
</evidence>
<gene>
    <name evidence="2" type="ORF">NE237_008716</name>
</gene>
<name>A0A9Q0KWE5_9MAGN</name>
<dbReference type="EMBL" id="JAMYWD010000002">
    <property type="protein sequence ID" value="KAJ4977936.1"/>
    <property type="molecule type" value="Genomic_DNA"/>
</dbReference>
<comment type="caution">
    <text evidence="2">The sequence shown here is derived from an EMBL/GenBank/DDBJ whole genome shotgun (WGS) entry which is preliminary data.</text>
</comment>
<evidence type="ECO:0000313" key="3">
    <source>
        <dbReference type="Proteomes" id="UP001141806"/>
    </source>
</evidence>
<dbReference type="AlphaFoldDB" id="A0A9Q0KWE5"/>
<organism evidence="2 3">
    <name type="scientific">Protea cynaroides</name>
    <dbReference type="NCBI Taxonomy" id="273540"/>
    <lineage>
        <taxon>Eukaryota</taxon>
        <taxon>Viridiplantae</taxon>
        <taxon>Streptophyta</taxon>
        <taxon>Embryophyta</taxon>
        <taxon>Tracheophyta</taxon>
        <taxon>Spermatophyta</taxon>
        <taxon>Magnoliopsida</taxon>
        <taxon>Proteales</taxon>
        <taxon>Proteaceae</taxon>
        <taxon>Protea</taxon>
    </lineage>
</organism>
<keyword evidence="3" id="KW-1185">Reference proteome</keyword>
<sequence length="242" mass="26244">MMSCKSNDKKMNFASRASFAPLMNRDIEHHRCTDQGYIARECMAALTHQRQDGGVMDARQGATIPNAQGPVRQGASIQNAQGPGGATQGQNNGRRSFAYILSGLPDLSNLPELVVEGGCKENGNVPGANNESSLVQVHAMLLVPSEGLKEVWPSVVPKPVSPFRAIVGHLADAEDDDDFGVEHRRVEVVYGDILAMDEALQTTVGAFAEVGKRHRRQPIGRGICMGLMLPKHLMRTLRILLP</sequence>
<feature type="region of interest" description="Disordered" evidence="1">
    <location>
        <begin position="66"/>
        <end position="92"/>
    </location>
</feature>
<evidence type="ECO:0000256" key="1">
    <source>
        <dbReference type="SAM" id="MobiDB-lite"/>
    </source>
</evidence>
<accession>A0A9Q0KWE5</accession>
<proteinExistence type="predicted"/>
<dbReference type="Proteomes" id="UP001141806">
    <property type="component" value="Unassembled WGS sequence"/>
</dbReference>